<sequence>MKRFFSLLAFICLGTGLAFGQVKIGENPQALNSSSLLELESNSRVFVVTRLSQAQMTAITPLQGALAYNTDENCIFQYDGTQWVNLCQAFNVTFADNGDGTYTFSNGTGPITFDGTGVDNFELNTDGELVLTKSDGTSFTVPLQTQINDSFTADAIVNDSPSIVITDTGTALNFEVSEISGANIADGTVNGFLDIQFKSITDNQMAAESIGTPELKPTSVTKDKIDFSSVTLGDFLNDPGFITDTEIVSTDPGNSITNSGGAFYDDSSLLTDIQLNQIGIADNFTLIDNHLTGDMDLSATNEVNTAFQVNGSNLELTDSNSTFLVPLANLGSDDQNLVSATLDGSSQLQIDIENGTGVAANLSALEESADIAQNASDIADNATDIATNTANITSNANDISTLQSNVATINASITANAGNITTLQGDVATNAGNITSNATNIANTTTAITTNTTAIGTNAASIATNTAAIAANTTAITADTDGSATNEVNTAFQVNAGNLEITDSAGTLAVALNSLGTDDQNLGTATLDGSAQLAINIEGGTGTSADLSALEESADIAQNASDIADNTTEIATNTADITTNANDISTLQGTVATNTGSINTNITAIGTNTTNIAANTTAIGNNTTNIGNNTTNIGTNTTNITTNATAIADHNTADADLSISNELQTISLTGRTLDISNIASSVTLNSFNSIRADNTTTTVVTNADYTLILNVGVTNLTLPGQEAGRILILKNLSGGAITTSDPFLDESGTSTTVLGTGITWLQSDGTNWHRIN</sequence>
<gene>
    <name evidence="1" type="ORF">BST99_07700</name>
</gene>
<keyword evidence="2" id="KW-1185">Reference proteome</keyword>
<evidence type="ECO:0000313" key="1">
    <source>
        <dbReference type="EMBL" id="PQJ15625.1"/>
    </source>
</evidence>
<dbReference type="AlphaFoldDB" id="A0A2S7T7Z0"/>
<dbReference type="EMBL" id="MQVX01000001">
    <property type="protein sequence ID" value="PQJ15625.1"/>
    <property type="molecule type" value="Genomic_DNA"/>
</dbReference>
<reference evidence="2" key="1">
    <citation type="submission" date="2016-11" db="EMBL/GenBank/DDBJ databases">
        <title>Trade-off between light-utilization and light-protection in marine flavobacteria.</title>
        <authorList>
            <person name="Kumagai Y."/>
            <person name="Yoshizawa S."/>
            <person name="Kogure K."/>
        </authorList>
    </citation>
    <scope>NUCLEOTIDE SEQUENCE [LARGE SCALE GENOMIC DNA]</scope>
    <source>
        <strain evidence="2">SG-18</strain>
    </source>
</reference>
<dbReference type="OrthoDB" id="1145223at2"/>
<organism evidence="1 2">
    <name type="scientific">Aureicoccus marinus</name>
    <dbReference type="NCBI Taxonomy" id="754435"/>
    <lineage>
        <taxon>Bacteria</taxon>
        <taxon>Pseudomonadati</taxon>
        <taxon>Bacteroidota</taxon>
        <taxon>Flavobacteriia</taxon>
        <taxon>Flavobacteriales</taxon>
        <taxon>Flavobacteriaceae</taxon>
        <taxon>Aureicoccus</taxon>
    </lineage>
</organism>
<protein>
    <submittedName>
        <fullName evidence="1">Uncharacterized protein</fullName>
    </submittedName>
</protein>
<evidence type="ECO:0000313" key="2">
    <source>
        <dbReference type="Proteomes" id="UP000239366"/>
    </source>
</evidence>
<proteinExistence type="predicted"/>
<name>A0A2S7T7Z0_9FLAO</name>
<accession>A0A2S7T7Z0</accession>
<dbReference type="Gene3D" id="1.20.5.340">
    <property type="match status" value="2"/>
</dbReference>
<dbReference type="RefSeq" id="WP_146106240.1">
    <property type="nucleotide sequence ID" value="NZ_MQVX01000001.1"/>
</dbReference>
<dbReference type="Proteomes" id="UP000239366">
    <property type="component" value="Unassembled WGS sequence"/>
</dbReference>
<comment type="caution">
    <text evidence="1">The sequence shown here is derived from an EMBL/GenBank/DDBJ whole genome shotgun (WGS) entry which is preliminary data.</text>
</comment>